<evidence type="ECO:0000313" key="7">
    <source>
        <dbReference type="Proteomes" id="UP000258927"/>
    </source>
</evidence>
<keyword evidence="7" id="KW-1185">Reference proteome</keyword>
<dbReference type="PROSITE" id="PS51464">
    <property type="entry name" value="SIS"/>
    <property type="match status" value="1"/>
</dbReference>
<dbReference type="GO" id="GO:1901135">
    <property type="term" value="P:carbohydrate derivative metabolic process"/>
    <property type="evidence" value="ECO:0007669"/>
    <property type="project" value="InterPro"/>
</dbReference>
<accession>A0A2R4MHL4</accession>
<dbReference type="KEGG" id="mmyr:MXMO3_02859"/>
<dbReference type="STRING" id="1122213.GCA_000423365_00493"/>
<dbReference type="InterPro" id="IPR035472">
    <property type="entry name" value="RpiR-like_SIS"/>
</dbReference>
<organism evidence="6 7">
    <name type="scientific">Maritalea myrionectae</name>
    <dbReference type="NCBI Taxonomy" id="454601"/>
    <lineage>
        <taxon>Bacteria</taxon>
        <taxon>Pseudomonadati</taxon>
        <taxon>Pseudomonadota</taxon>
        <taxon>Alphaproteobacteria</taxon>
        <taxon>Hyphomicrobiales</taxon>
        <taxon>Devosiaceae</taxon>
        <taxon>Maritalea</taxon>
    </lineage>
</organism>
<dbReference type="CDD" id="cd05013">
    <property type="entry name" value="SIS_RpiR"/>
    <property type="match status" value="1"/>
</dbReference>
<dbReference type="InterPro" id="IPR000281">
    <property type="entry name" value="HTH_RpiR"/>
</dbReference>
<dbReference type="GO" id="GO:0003677">
    <property type="term" value="F:DNA binding"/>
    <property type="evidence" value="ECO:0007669"/>
    <property type="project" value="UniProtKB-KW"/>
</dbReference>
<dbReference type="InterPro" id="IPR046348">
    <property type="entry name" value="SIS_dom_sf"/>
</dbReference>
<keyword evidence="3" id="KW-0804">Transcription</keyword>
<dbReference type="Proteomes" id="UP000258927">
    <property type="component" value="Chromosome"/>
</dbReference>
<dbReference type="SUPFAM" id="SSF53697">
    <property type="entry name" value="SIS domain"/>
    <property type="match status" value="1"/>
</dbReference>
<dbReference type="Gene3D" id="3.40.50.10490">
    <property type="entry name" value="Glucose-6-phosphate isomerase like protein, domain 1"/>
    <property type="match status" value="1"/>
</dbReference>
<feature type="domain" description="HTH rpiR-type" evidence="4">
    <location>
        <begin position="2"/>
        <end position="78"/>
    </location>
</feature>
<dbReference type="PANTHER" id="PTHR30514">
    <property type="entry name" value="GLUCOKINASE"/>
    <property type="match status" value="1"/>
</dbReference>
<evidence type="ECO:0000256" key="2">
    <source>
        <dbReference type="ARBA" id="ARBA00023125"/>
    </source>
</evidence>
<reference evidence="6 7" key="1">
    <citation type="submission" date="2017-05" db="EMBL/GenBank/DDBJ databases">
        <title>Genome Analysis of Maritalea myrionectae HL2708#5.</title>
        <authorList>
            <consortium name="Cotde Inc.-PKNU"/>
            <person name="Jang D."/>
            <person name="Oh H.-M."/>
        </authorList>
    </citation>
    <scope>NUCLEOTIDE SEQUENCE [LARGE SCALE GENOMIC DNA]</scope>
    <source>
        <strain evidence="6 7">HL2708#5</strain>
    </source>
</reference>
<evidence type="ECO:0000313" key="6">
    <source>
        <dbReference type="EMBL" id="AVX05369.1"/>
    </source>
</evidence>
<dbReference type="InterPro" id="IPR036388">
    <property type="entry name" value="WH-like_DNA-bd_sf"/>
</dbReference>
<keyword evidence="2" id="KW-0238">DNA-binding</keyword>
<dbReference type="Pfam" id="PF01380">
    <property type="entry name" value="SIS"/>
    <property type="match status" value="1"/>
</dbReference>
<dbReference type="InterPro" id="IPR009057">
    <property type="entry name" value="Homeodomain-like_sf"/>
</dbReference>
<dbReference type="PANTHER" id="PTHR30514:SF1">
    <property type="entry name" value="HTH-TYPE TRANSCRIPTIONAL REGULATOR HEXR-RELATED"/>
    <property type="match status" value="1"/>
</dbReference>
<dbReference type="PROSITE" id="PS51071">
    <property type="entry name" value="HTH_RPIR"/>
    <property type="match status" value="1"/>
</dbReference>
<dbReference type="RefSeq" id="WP_027833702.1">
    <property type="nucleotide sequence ID" value="NZ_CP021330.1"/>
</dbReference>
<dbReference type="GO" id="GO:0097367">
    <property type="term" value="F:carbohydrate derivative binding"/>
    <property type="evidence" value="ECO:0007669"/>
    <property type="project" value="InterPro"/>
</dbReference>
<protein>
    <submittedName>
        <fullName evidence="6">HTH-type transcriptional regulator HexR</fullName>
    </submittedName>
</protein>
<feature type="domain" description="SIS" evidence="5">
    <location>
        <begin position="121"/>
        <end position="261"/>
    </location>
</feature>
<evidence type="ECO:0000256" key="1">
    <source>
        <dbReference type="ARBA" id="ARBA00023015"/>
    </source>
</evidence>
<dbReference type="Pfam" id="PF01418">
    <property type="entry name" value="HTH_6"/>
    <property type="match status" value="1"/>
</dbReference>
<dbReference type="AlphaFoldDB" id="A0A2R4MHL4"/>
<dbReference type="InterPro" id="IPR001347">
    <property type="entry name" value="SIS_dom"/>
</dbReference>
<keyword evidence="1" id="KW-0805">Transcription regulation</keyword>
<proteinExistence type="predicted"/>
<sequence>MADIIATLQKERDGLSRSEQRIADIVFEDKQFAVNASIIELAARADVSPPTVTRFCRRLGCHSFSEFKVRVAQSAFIGTRYLEPEVKVTSSQEVIDTVMGRAQSTLNVLHENVDAEVVEKIAEQVLKAKMIYAFGSGGNSSLFAHEVQNRLFRLGLRVTASEDHSMQLMTASTLGEDDMVIGLSISGRNREMARALEIASGYGAATATISKSESLVAQASEMNLAVDLPEGTDVLRPSSARYAFMAAIDMIAFLVAIKRKDSAIEPLRRIKRQLVTFRDEDDTQVLGD</sequence>
<gene>
    <name evidence="6" type="ORF">MXMO3_02859</name>
</gene>
<evidence type="ECO:0000259" key="4">
    <source>
        <dbReference type="PROSITE" id="PS51071"/>
    </source>
</evidence>
<name>A0A2R4MHL4_9HYPH</name>
<dbReference type="SUPFAM" id="SSF46689">
    <property type="entry name" value="Homeodomain-like"/>
    <property type="match status" value="1"/>
</dbReference>
<evidence type="ECO:0000259" key="5">
    <source>
        <dbReference type="PROSITE" id="PS51464"/>
    </source>
</evidence>
<evidence type="ECO:0000256" key="3">
    <source>
        <dbReference type="ARBA" id="ARBA00023163"/>
    </source>
</evidence>
<dbReference type="EMBL" id="CP021330">
    <property type="protein sequence ID" value="AVX05369.1"/>
    <property type="molecule type" value="Genomic_DNA"/>
</dbReference>
<dbReference type="GO" id="GO:0003700">
    <property type="term" value="F:DNA-binding transcription factor activity"/>
    <property type="evidence" value="ECO:0007669"/>
    <property type="project" value="InterPro"/>
</dbReference>
<dbReference type="InterPro" id="IPR047640">
    <property type="entry name" value="RpiR-like"/>
</dbReference>
<dbReference type="Gene3D" id="1.10.10.10">
    <property type="entry name" value="Winged helix-like DNA-binding domain superfamily/Winged helix DNA-binding domain"/>
    <property type="match status" value="1"/>
</dbReference>